<comment type="subcellular location">
    <subcellularLocation>
        <location evidence="3">Cytoplasm</location>
    </subcellularLocation>
    <subcellularLocation>
        <location evidence="2">Nucleus</location>
    </subcellularLocation>
</comment>
<evidence type="ECO:0000313" key="10">
    <source>
        <dbReference type="EMBL" id="KAK7952444.1"/>
    </source>
</evidence>
<evidence type="ECO:0000313" key="11">
    <source>
        <dbReference type="Proteomes" id="UP001391051"/>
    </source>
</evidence>
<evidence type="ECO:0000256" key="5">
    <source>
        <dbReference type="ARBA" id="ARBA00015162"/>
    </source>
</evidence>
<accession>A0ABR1QEN2</accession>
<evidence type="ECO:0000256" key="7">
    <source>
        <dbReference type="ARBA" id="ARBA00023242"/>
    </source>
</evidence>
<gene>
    <name evidence="10" type="ORF">PG986_008172</name>
</gene>
<feature type="compositionally biased region" description="Basic and acidic residues" evidence="8">
    <location>
        <begin position="121"/>
        <end position="133"/>
    </location>
</feature>
<keyword evidence="11" id="KW-1185">Reference proteome</keyword>
<evidence type="ECO:0000256" key="1">
    <source>
        <dbReference type="ARBA" id="ARBA00002738"/>
    </source>
</evidence>
<protein>
    <recommendedName>
        <fullName evidence="5">Restriction of telomere capping protein 4</fullName>
    </recommendedName>
</protein>
<organism evidence="10 11">
    <name type="scientific">Apiospora aurea</name>
    <dbReference type="NCBI Taxonomy" id="335848"/>
    <lineage>
        <taxon>Eukaryota</taxon>
        <taxon>Fungi</taxon>
        <taxon>Dikarya</taxon>
        <taxon>Ascomycota</taxon>
        <taxon>Pezizomycotina</taxon>
        <taxon>Sordariomycetes</taxon>
        <taxon>Xylariomycetidae</taxon>
        <taxon>Amphisphaeriales</taxon>
        <taxon>Apiosporaceae</taxon>
        <taxon>Apiospora</taxon>
    </lineage>
</organism>
<keyword evidence="7" id="KW-0539">Nucleus</keyword>
<feature type="region of interest" description="Disordered" evidence="8">
    <location>
        <begin position="1"/>
        <end position="260"/>
    </location>
</feature>
<dbReference type="SMART" id="SM01312">
    <property type="entry name" value="RTC4"/>
    <property type="match status" value="1"/>
</dbReference>
<proteinExistence type="inferred from homology"/>
<evidence type="ECO:0000256" key="3">
    <source>
        <dbReference type="ARBA" id="ARBA00004496"/>
    </source>
</evidence>
<feature type="compositionally biased region" description="Low complexity" evidence="8">
    <location>
        <begin position="177"/>
        <end position="193"/>
    </location>
</feature>
<dbReference type="PANTHER" id="PTHR41391">
    <property type="entry name" value="RESTRICTION OF TELOMERE CAPPING PROTEIN 4"/>
    <property type="match status" value="1"/>
</dbReference>
<comment type="function">
    <text evidence="1">May be involved in a process influencing telomere capping.</text>
</comment>
<dbReference type="RefSeq" id="XP_066700506.1">
    <property type="nucleotide sequence ID" value="XM_066844394.1"/>
</dbReference>
<feature type="compositionally biased region" description="Basic residues" evidence="8">
    <location>
        <begin position="214"/>
        <end position="224"/>
    </location>
</feature>
<evidence type="ECO:0000259" key="9">
    <source>
        <dbReference type="SMART" id="SM01312"/>
    </source>
</evidence>
<evidence type="ECO:0000256" key="6">
    <source>
        <dbReference type="ARBA" id="ARBA00022490"/>
    </source>
</evidence>
<feature type="region of interest" description="Disordered" evidence="8">
    <location>
        <begin position="506"/>
        <end position="530"/>
    </location>
</feature>
<feature type="compositionally biased region" description="Basic and acidic residues" evidence="8">
    <location>
        <begin position="63"/>
        <end position="78"/>
    </location>
</feature>
<feature type="compositionally biased region" description="Basic and acidic residues" evidence="8">
    <location>
        <begin position="513"/>
        <end position="530"/>
    </location>
</feature>
<feature type="domain" description="Restriction of telomere capping protein 4 C-terminal" evidence="9">
    <location>
        <begin position="400"/>
        <end position="517"/>
    </location>
</feature>
<name>A0ABR1QEN2_9PEZI</name>
<comment type="similarity">
    <text evidence="4">Belongs to the RTC4 family.</text>
</comment>
<feature type="compositionally biased region" description="Low complexity" evidence="8">
    <location>
        <begin position="204"/>
        <end position="213"/>
    </location>
</feature>
<feature type="compositionally biased region" description="Basic and acidic residues" evidence="8">
    <location>
        <begin position="7"/>
        <end position="28"/>
    </location>
</feature>
<evidence type="ECO:0000256" key="4">
    <source>
        <dbReference type="ARBA" id="ARBA00009461"/>
    </source>
</evidence>
<evidence type="ECO:0000256" key="8">
    <source>
        <dbReference type="SAM" id="MobiDB-lite"/>
    </source>
</evidence>
<dbReference type="GeneID" id="92077456"/>
<keyword evidence="6" id="KW-0963">Cytoplasm</keyword>
<feature type="compositionally biased region" description="Acidic residues" evidence="8">
    <location>
        <begin position="231"/>
        <end position="242"/>
    </location>
</feature>
<dbReference type="PANTHER" id="PTHR41391:SF1">
    <property type="entry name" value="RESTRICTION OF TELOMERE CAPPING PROTEIN 4"/>
    <property type="match status" value="1"/>
</dbReference>
<dbReference type="EMBL" id="JAQQWE010000005">
    <property type="protein sequence ID" value="KAK7952444.1"/>
    <property type="molecule type" value="Genomic_DNA"/>
</dbReference>
<evidence type="ECO:0000256" key="2">
    <source>
        <dbReference type="ARBA" id="ARBA00004123"/>
    </source>
</evidence>
<dbReference type="InterPro" id="IPR028094">
    <property type="entry name" value="RTC4_C"/>
</dbReference>
<dbReference type="Proteomes" id="UP001391051">
    <property type="component" value="Unassembled WGS sequence"/>
</dbReference>
<dbReference type="Pfam" id="PF14474">
    <property type="entry name" value="RTC4"/>
    <property type="match status" value="1"/>
</dbReference>
<reference evidence="10 11" key="1">
    <citation type="submission" date="2023-01" db="EMBL/GenBank/DDBJ databases">
        <title>Analysis of 21 Apiospora genomes using comparative genomics revels a genus with tremendous synthesis potential of carbohydrate active enzymes and secondary metabolites.</title>
        <authorList>
            <person name="Sorensen T."/>
        </authorList>
    </citation>
    <scope>NUCLEOTIDE SEQUENCE [LARGE SCALE GENOMIC DNA]</scope>
    <source>
        <strain evidence="10 11">CBS 24483</strain>
    </source>
</reference>
<comment type="caution">
    <text evidence="10">The sequence shown here is derived from an EMBL/GenBank/DDBJ whole genome shotgun (WGS) entry which is preliminary data.</text>
</comment>
<feature type="compositionally biased region" description="Low complexity" evidence="8">
    <location>
        <begin position="153"/>
        <end position="166"/>
    </location>
</feature>
<dbReference type="InterPro" id="IPR039024">
    <property type="entry name" value="RTC4"/>
</dbReference>
<sequence>MSRRVGLTRDVEKSLLSKFNENPEPKVEDVEDIEDITAPPLSSDDESEAAPKIKCQGSDSDDSPPRKNEMKKTNFQERKRSRSSEPGVQRNVRARTAVSATHGARGRAHIRAPKLAGRPRTSTEKTEGKHFEDQSGFVKNYKPNKTFGKSSRRSSQNSAPNSSAPQESSKRAEFQRPSLSESPSASPEKAVPSRPKLITHTIESPSSSLAKASSKPKPKQRPSFRKPPAADDSDGINSDSDDVMAPKGRNEANTSKVEAEKLRKRPAFKVPQLEGLDSIADTMEGTEVLSTQQLGFMDDGLLDEGLKSDLSSDDDLLGTIDRQQSSLIAHCPMCGQTVDSELLKRYTNRGRMTIRQQTTFCLSHKRREAEETRKTNRYPEVDWDGLEARFTEHKDFIKGVLEGKRSSHFASLLSNKVETGKGRTLLKTDESLTPGYYGPRGLRLMTDFILHSFSDTVRKRAIEDHLVAARTYTGYVQSVLVPELAVRLIMEDMDVDEEDARKIMQESSGLGDVLHEETKDVVVRGSDDED</sequence>